<protein>
    <recommendedName>
        <fullName evidence="3">PD-(D/E)XK endonuclease-like domain-containing protein</fullName>
    </recommendedName>
</protein>
<dbReference type="RefSeq" id="YP_009055553.1">
    <property type="nucleotide sequence ID" value="NC_024786.1"/>
</dbReference>
<dbReference type="EMBL" id="KF192075">
    <property type="protein sequence ID" value="AGV99327.1"/>
    <property type="molecule type" value="Genomic_DNA"/>
</dbReference>
<accession>A0A067Y1A5</accession>
<dbReference type="KEGG" id="vg:20283822"/>
<dbReference type="Proteomes" id="UP000027383">
    <property type="component" value="Segment"/>
</dbReference>
<dbReference type="InterPro" id="IPR011604">
    <property type="entry name" value="PDDEXK-like_dom_sf"/>
</dbReference>
<proteinExistence type="predicted"/>
<evidence type="ECO:0000313" key="2">
    <source>
        <dbReference type="Proteomes" id="UP000027383"/>
    </source>
</evidence>
<reference evidence="1 2" key="1">
    <citation type="journal article" date="2014" name="Vet. Microbiol.">
        <title>A cocktail of in vitro efficient phages is not a guarantee for in vivo therapeutic results against avian colibacillosis.</title>
        <authorList>
            <person name="Tsonos J."/>
            <person name="Oosterik L.H."/>
            <person name="Tuntufye H.N."/>
            <person name="Klumpp J."/>
            <person name="Butaye P."/>
            <person name="De Greve H."/>
            <person name="Hernalsteens J.P."/>
            <person name="Lavigne R."/>
            <person name="Goddeeris B.M."/>
        </authorList>
    </citation>
    <scope>NUCLEOTIDE SEQUENCE [LARGE SCALE GENOMIC DNA]</scope>
</reference>
<dbReference type="Gene3D" id="3.90.320.10">
    <property type="match status" value="1"/>
</dbReference>
<gene>
    <name evidence="1" type="ORF">PhAPEC5_45</name>
</gene>
<dbReference type="OrthoDB" id="4045at10239"/>
<dbReference type="GeneID" id="20283822"/>
<sequence>MKITNNHDVSLALAVWLLHDEYDYVDNPKYLSATTLLKPIKQIVMKHRVDFSDQSIDVMDFVSTSMGTGLHDSIEKAWKLGHKTALKKLGYPQRVIDAVVINPTKADFAANPDLIPIYIEQRGTKVVKGWTIGGKFDIVTEGLLQDFKSTSTYSWVAGSRDDEHKMQGSLYRWIHNDIITEDVIRINYIFTDFMKHMANSNPNYPANRIMHKDIPLLSAEKTERWVEEKIHFIEKYWDAPEEEIPECTDEELWRTEPQFKYFSDASKVDVPGARSTKNFDDMASARIFMAEKGGKGAIKVVEGQVKRCLYCPVASICKQRERYFPS</sequence>
<organism evidence="1 2">
    <name type="scientific">Escherichia phage vB_EcoP_PhAPEC5</name>
    <dbReference type="NCBI Taxonomy" id="1395983"/>
    <lineage>
        <taxon>Viruses</taxon>
        <taxon>Duplodnaviria</taxon>
        <taxon>Heunggongvirae</taxon>
        <taxon>Uroviricota</taxon>
        <taxon>Caudoviricetes</taxon>
        <taxon>Schitoviridae</taxon>
        <taxon>Enquatrovirinae</taxon>
        <taxon>Gamaleyavirus</taxon>
        <taxon>Gamaleyavirus APEC5</taxon>
    </lineage>
</organism>
<evidence type="ECO:0008006" key="3">
    <source>
        <dbReference type="Google" id="ProtNLM"/>
    </source>
</evidence>
<name>A0A067Y1A5_9CAUD</name>
<keyword evidence="2" id="KW-1185">Reference proteome</keyword>
<evidence type="ECO:0000313" key="1">
    <source>
        <dbReference type="EMBL" id="AGV99327.1"/>
    </source>
</evidence>